<dbReference type="Proteomes" id="UP000596742">
    <property type="component" value="Unassembled WGS sequence"/>
</dbReference>
<accession>A0A8B6E932</accession>
<dbReference type="AlphaFoldDB" id="A0A8B6E932"/>
<proteinExistence type="predicted"/>
<keyword evidence="3" id="KW-0732">Signal</keyword>
<dbReference type="SUPFAM" id="SSF82895">
    <property type="entry name" value="TSP-1 type 1 repeat"/>
    <property type="match status" value="1"/>
</dbReference>
<organism evidence="4 5">
    <name type="scientific">Mytilus galloprovincialis</name>
    <name type="common">Mediterranean mussel</name>
    <dbReference type="NCBI Taxonomy" id="29158"/>
    <lineage>
        <taxon>Eukaryota</taxon>
        <taxon>Metazoa</taxon>
        <taxon>Spiralia</taxon>
        <taxon>Lophotrochozoa</taxon>
        <taxon>Mollusca</taxon>
        <taxon>Bivalvia</taxon>
        <taxon>Autobranchia</taxon>
        <taxon>Pteriomorphia</taxon>
        <taxon>Mytilida</taxon>
        <taxon>Mytiloidea</taxon>
        <taxon>Mytilidae</taxon>
        <taxon>Mytilinae</taxon>
        <taxon>Mytilus</taxon>
    </lineage>
</organism>
<evidence type="ECO:0000256" key="2">
    <source>
        <dbReference type="SAM" id="Phobius"/>
    </source>
</evidence>
<protein>
    <recommendedName>
        <fullName evidence="6">WSC domain-containing protein</fullName>
    </recommendedName>
</protein>
<keyword evidence="2" id="KW-0812">Transmembrane</keyword>
<comment type="caution">
    <text evidence="4">The sequence shown here is derived from an EMBL/GenBank/DDBJ whole genome shotgun (WGS) entry which is preliminary data.</text>
</comment>
<sequence length="444" mass="50172">MINSVISMVLISSVIYLKSADAVMVASCYKLDSSWTDVLWGNFNENDSLCKNICKEASLTYTYYGTTVEQCFCGKTIPTLSNNNGNNCAGQNSFRWLLTVSEIGESFTTSFMDLINTDTSQSTTMKSTNTKKSITATSANAHTSISTESTLSTTDIEMSTSKGLSTETVTVTVTNKEATRTTSVSRRESTTTEFIRMITSDTSPLLVTQKNGEWSRWNDWTFCEVNCVREDTTNGTQSRLRTCNGSKCSGKNVEERACSEPEICKGMRPRKLLCKCPKRLINTKWHFLDGMNITDAEVKKIVLEDFNKNTKSEISVNKKTVSKEVRKKISSVNQKKSSQSIGLGCIVFLVLPMVFLIAIDILNCCIHFRSRFGGRKRNLNRPISNTQVQRERPKPLQENSNNTENYYASRCGNNFHPDEMKRETCHRRRDDTNQPSRDEWLQYI</sequence>
<dbReference type="Gene3D" id="2.20.100.10">
    <property type="entry name" value="Thrombospondin type-1 (TSP1) repeat"/>
    <property type="match status" value="1"/>
</dbReference>
<feature type="signal peptide" evidence="3">
    <location>
        <begin position="1"/>
        <end position="22"/>
    </location>
</feature>
<keyword evidence="5" id="KW-1185">Reference proteome</keyword>
<feature type="region of interest" description="Disordered" evidence="1">
    <location>
        <begin position="379"/>
        <end position="404"/>
    </location>
</feature>
<evidence type="ECO:0008006" key="6">
    <source>
        <dbReference type="Google" id="ProtNLM"/>
    </source>
</evidence>
<name>A0A8B6E932_MYTGA</name>
<dbReference type="InterPro" id="IPR036383">
    <property type="entry name" value="TSP1_rpt_sf"/>
</dbReference>
<feature type="chain" id="PRO_5032335612" description="WSC domain-containing protein" evidence="3">
    <location>
        <begin position="23"/>
        <end position="444"/>
    </location>
</feature>
<feature type="transmembrane region" description="Helical" evidence="2">
    <location>
        <begin position="341"/>
        <end position="368"/>
    </location>
</feature>
<dbReference type="InterPro" id="IPR000884">
    <property type="entry name" value="TSP1_rpt"/>
</dbReference>
<dbReference type="PROSITE" id="PS50092">
    <property type="entry name" value="TSP1"/>
    <property type="match status" value="1"/>
</dbReference>
<keyword evidence="2" id="KW-1133">Transmembrane helix</keyword>
<evidence type="ECO:0000256" key="1">
    <source>
        <dbReference type="SAM" id="MobiDB-lite"/>
    </source>
</evidence>
<dbReference type="EMBL" id="UYJE01004733">
    <property type="protein sequence ID" value="VDI30969.1"/>
    <property type="molecule type" value="Genomic_DNA"/>
</dbReference>
<gene>
    <name evidence="4" type="ORF">MGAL_10B050368</name>
</gene>
<evidence type="ECO:0000313" key="4">
    <source>
        <dbReference type="EMBL" id="VDI30969.1"/>
    </source>
</evidence>
<dbReference type="OrthoDB" id="6188113at2759"/>
<evidence type="ECO:0000256" key="3">
    <source>
        <dbReference type="SAM" id="SignalP"/>
    </source>
</evidence>
<evidence type="ECO:0000313" key="5">
    <source>
        <dbReference type="Proteomes" id="UP000596742"/>
    </source>
</evidence>
<keyword evidence="2" id="KW-0472">Membrane</keyword>
<reference evidence="4" key="1">
    <citation type="submission" date="2018-11" db="EMBL/GenBank/DDBJ databases">
        <authorList>
            <person name="Alioto T."/>
            <person name="Alioto T."/>
        </authorList>
    </citation>
    <scope>NUCLEOTIDE SEQUENCE</scope>
</reference>